<sequence length="186" mass="20923">MSRISNRVATIGAVLVIVLLVILLVILWSDVRNVDKIENLGRIRKNSTPIDSVVNETRKQQVGGLHIATTDLVTTFESIEQNLTNEGFRGAYVRDSEIQVSFSAVTKSYPPPPFPSKRSEKRYRCNEVDTFSRICRQLVEGRNEERNVDVTKSAGRVRVADATKSAYVVKARISARVSRRGYHAFN</sequence>
<gene>
    <name evidence="2" type="ORF">G5I_00049</name>
</gene>
<organism evidence="3">
    <name type="scientific">Acromyrmex echinatior</name>
    <name type="common">Panamanian leafcutter ant</name>
    <name type="synonym">Acromyrmex octospinosus echinatior</name>
    <dbReference type="NCBI Taxonomy" id="103372"/>
    <lineage>
        <taxon>Eukaryota</taxon>
        <taxon>Metazoa</taxon>
        <taxon>Ecdysozoa</taxon>
        <taxon>Arthropoda</taxon>
        <taxon>Hexapoda</taxon>
        <taxon>Insecta</taxon>
        <taxon>Pterygota</taxon>
        <taxon>Neoptera</taxon>
        <taxon>Endopterygota</taxon>
        <taxon>Hymenoptera</taxon>
        <taxon>Apocrita</taxon>
        <taxon>Aculeata</taxon>
        <taxon>Formicoidea</taxon>
        <taxon>Formicidae</taxon>
        <taxon>Myrmicinae</taxon>
        <taxon>Acromyrmex</taxon>
    </lineage>
</organism>
<keyword evidence="1" id="KW-0472">Membrane</keyword>
<evidence type="ECO:0000313" key="3">
    <source>
        <dbReference type="Proteomes" id="UP000007755"/>
    </source>
</evidence>
<proteinExistence type="predicted"/>
<dbReference type="Proteomes" id="UP000007755">
    <property type="component" value="Unassembled WGS sequence"/>
</dbReference>
<evidence type="ECO:0000313" key="2">
    <source>
        <dbReference type="EMBL" id="EGI71123.1"/>
    </source>
</evidence>
<protein>
    <submittedName>
        <fullName evidence="2">Uncharacterized protein</fullName>
    </submittedName>
</protein>
<name>F4W3V0_ACREC</name>
<dbReference type="EMBL" id="GL887469">
    <property type="protein sequence ID" value="EGI71123.1"/>
    <property type="molecule type" value="Genomic_DNA"/>
</dbReference>
<dbReference type="InParanoid" id="F4W3V0"/>
<evidence type="ECO:0000256" key="1">
    <source>
        <dbReference type="SAM" id="Phobius"/>
    </source>
</evidence>
<feature type="transmembrane region" description="Helical" evidence="1">
    <location>
        <begin position="7"/>
        <end position="28"/>
    </location>
</feature>
<accession>F4W3V0</accession>
<keyword evidence="3" id="KW-1185">Reference proteome</keyword>
<reference evidence="2" key="1">
    <citation type="submission" date="2011-02" db="EMBL/GenBank/DDBJ databases">
        <title>The genome of the leaf-cutting ant Acromyrmex echinatior suggests key adaptations to social evolution and fungus farming.</title>
        <authorList>
            <person name="Nygaard S."/>
            <person name="Zhang G."/>
        </authorList>
    </citation>
    <scope>NUCLEOTIDE SEQUENCE</scope>
</reference>
<keyword evidence="1" id="KW-0812">Transmembrane</keyword>
<dbReference type="AlphaFoldDB" id="F4W3V0"/>
<keyword evidence="1" id="KW-1133">Transmembrane helix</keyword>